<dbReference type="InterPro" id="IPR000866">
    <property type="entry name" value="AhpC/TSA"/>
</dbReference>
<evidence type="ECO:0000313" key="7">
    <source>
        <dbReference type="EMBL" id="MBC2669266.1"/>
    </source>
</evidence>
<dbReference type="GO" id="GO:0045454">
    <property type="term" value="P:cell redox homeostasis"/>
    <property type="evidence" value="ECO:0007669"/>
    <property type="project" value="TreeGrafter"/>
</dbReference>
<evidence type="ECO:0000256" key="5">
    <source>
        <dbReference type="PIRSR" id="PIRSR000239-1"/>
    </source>
</evidence>
<dbReference type="InterPro" id="IPR050217">
    <property type="entry name" value="Peroxiredoxin"/>
</dbReference>
<comment type="caution">
    <text evidence="7">The sequence shown here is derived from an EMBL/GenBank/DDBJ whole genome shotgun (WGS) entry which is preliminary data.</text>
</comment>
<evidence type="ECO:0000256" key="1">
    <source>
        <dbReference type="ARBA" id="ARBA00009796"/>
    </source>
</evidence>
<reference evidence="7 8" key="1">
    <citation type="submission" date="2020-08" db="EMBL/GenBank/DDBJ databases">
        <title>The genome sequence of type strain Novosphingobium piscinae KCTC 42194.</title>
        <authorList>
            <person name="Liu Y."/>
        </authorList>
    </citation>
    <scope>NUCLEOTIDE SEQUENCE [LARGE SCALE GENOMIC DNA]</scope>
    <source>
        <strain evidence="7 8">KCTC 42194</strain>
    </source>
</reference>
<protein>
    <recommendedName>
        <fullName evidence="3">Thioredoxin peroxidase</fullName>
    </recommendedName>
</protein>
<accession>A0A7X1KQ22</accession>
<keyword evidence="2" id="KW-0560">Oxidoreductase</keyword>
<keyword evidence="8" id="KW-1185">Reference proteome</keyword>
<dbReference type="PANTHER" id="PTHR10681:SF128">
    <property type="entry name" value="THIOREDOXIN-DEPENDENT PEROXIDE REDUCTASE, MITOCHONDRIAL"/>
    <property type="match status" value="1"/>
</dbReference>
<gene>
    <name evidence="7" type="ORF">H7F53_08935</name>
</gene>
<dbReference type="GO" id="GO:0008379">
    <property type="term" value="F:thioredoxin peroxidase activity"/>
    <property type="evidence" value="ECO:0007669"/>
    <property type="project" value="TreeGrafter"/>
</dbReference>
<dbReference type="EMBL" id="JACLAX010000007">
    <property type="protein sequence ID" value="MBC2669266.1"/>
    <property type="molecule type" value="Genomic_DNA"/>
</dbReference>
<dbReference type="RefSeq" id="WP_185679136.1">
    <property type="nucleotide sequence ID" value="NZ_JACLAX010000007.1"/>
</dbReference>
<dbReference type="GO" id="GO:0042744">
    <property type="term" value="P:hydrogen peroxide catabolic process"/>
    <property type="evidence" value="ECO:0007669"/>
    <property type="project" value="TreeGrafter"/>
</dbReference>
<dbReference type="PANTHER" id="PTHR10681">
    <property type="entry name" value="THIOREDOXIN PEROXIDASE"/>
    <property type="match status" value="1"/>
</dbReference>
<feature type="active site" description="Cysteine sulfenic acid (-SOH) intermediate; for peroxidase activity" evidence="5">
    <location>
        <position position="54"/>
    </location>
</feature>
<dbReference type="NCBIfam" id="NF009668">
    <property type="entry name" value="PRK13189.1"/>
    <property type="match status" value="1"/>
</dbReference>
<proteinExistence type="inferred from homology"/>
<organism evidence="7 8">
    <name type="scientific">Novosphingobium piscinae</name>
    <dbReference type="NCBI Taxonomy" id="1507448"/>
    <lineage>
        <taxon>Bacteria</taxon>
        <taxon>Pseudomonadati</taxon>
        <taxon>Pseudomonadota</taxon>
        <taxon>Alphaproteobacteria</taxon>
        <taxon>Sphingomonadales</taxon>
        <taxon>Sphingomonadaceae</taxon>
        <taxon>Novosphingobium</taxon>
    </lineage>
</organism>
<dbReference type="GO" id="GO:0033554">
    <property type="term" value="P:cellular response to stress"/>
    <property type="evidence" value="ECO:0007669"/>
    <property type="project" value="TreeGrafter"/>
</dbReference>
<comment type="function">
    <text evidence="4">Thiol-specific peroxidase that catalyzes the reduction of hydrogen peroxide and organic hydroperoxides to water and alcohols, respectively. Plays a role in cell protection against oxidative stress by detoxifying peroxides.</text>
</comment>
<dbReference type="InterPro" id="IPR013766">
    <property type="entry name" value="Thioredoxin_domain"/>
</dbReference>
<dbReference type="Pfam" id="PF00578">
    <property type="entry name" value="AhpC-TSA"/>
    <property type="match status" value="1"/>
</dbReference>
<name>A0A7X1KQ22_9SPHN</name>
<dbReference type="Gene3D" id="3.40.30.10">
    <property type="entry name" value="Glutaredoxin"/>
    <property type="match status" value="1"/>
</dbReference>
<feature type="domain" description="Thioredoxin" evidence="6">
    <location>
        <begin position="13"/>
        <end position="168"/>
    </location>
</feature>
<evidence type="ECO:0000259" key="6">
    <source>
        <dbReference type="PROSITE" id="PS51352"/>
    </source>
</evidence>
<evidence type="ECO:0000313" key="8">
    <source>
        <dbReference type="Proteomes" id="UP000551327"/>
    </source>
</evidence>
<dbReference type="PROSITE" id="PS51352">
    <property type="entry name" value="THIOREDOXIN_2"/>
    <property type="match status" value="1"/>
</dbReference>
<sequence length="226" mass="24885">MDEIDGNACYAPVRIGEAAPDFIARSTEGMVRLSDYRGRWLVFFSHPGDFTPVCTSEFVAFARAFERFEALGCSLLGHSVDSLFSHLAWIRALHDDLGVTVPFPIVEDPNLEIARAFGMVSAEAHNAASVRAAYFIDPAGIVRAMNWYPLAVGRSVDEMLRIVTALQRTEDGQCLAPEGWQPGDPLLAPPGFSKQEALAAGKATEWFYRPVKDEPIKNKPTKDKQA</sequence>
<dbReference type="InterPro" id="IPR024706">
    <property type="entry name" value="Peroxiredoxin_AhpC-typ"/>
</dbReference>
<dbReference type="InterPro" id="IPR036249">
    <property type="entry name" value="Thioredoxin-like_sf"/>
</dbReference>
<dbReference type="Proteomes" id="UP000551327">
    <property type="component" value="Unassembled WGS sequence"/>
</dbReference>
<dbReference type="AlphaFoldDB" id="A0A7X1KQ22"/>
<dbReference type="GO" id="GO:0005829">
    <property type="term" value="C:cytosol"/>
    <property type="evidence" value="ECO:0007669"/>
    <property type="project" value="TreeGrafter"/>
</dbReference>
<evidence type="ECO:0000256" key="2">
    <source>
        <dbReference type="ARBA" id="ARBA00023002"/>
    </source>
</evidence>
<evidence type="ECO:0000256" key="4">
    <source>
        <dbReference type="ARBA" id="ARBA00037420"/>
    </source>
</evidence>
<comment type="similarity">
    <text evidence="1">Belongs to the peroxiredoxin family. AhpC/Prx1 subfamily.</text>
</comment>
<dbReference type="PIRSF" id="PIRSF000239">
    <property type="entry name" value="AHPC"/>
    <property type="match status" value="1"/>
</dbReference>
<evidence type="ECO:0000256" key="3">
    <source>
        <dbReference type="ARBA" id="ARBA00032824"/>
    </source>
</evidence>
<dbReference type="GO" id="GO:0006979">
    <property type="term" value="P:response to oxidative stress"/>
    <property type="evidence" value="ECO:0007669"/>
    <property type="project" value="TreeGrafter"/>
</dbReference>
<dbReference type="SUPFAM" id="SSF52833">
    <property type="entry name" value="Thioredoxin-like"/>
    <property type="match status" value="1"/>
</dbReference>